<comment type="caution">
    <text evidence="1">The sequence shown here is derived from an EMBL/GenBank/DDBJ whole genome shotgun (WGS) entry which is preliminary data.</text>
</comment>
<accession>A0A0D0PGZ0</accession>
<keyword evidence="2" id="KW-1185">Reference proteome</keyword>
<name>A0A0D0PGZ0_9RHOB</name>
<dbReference type="Proteomes" id="UP000035100">
    <property type="component" value="Unassembled WGS sequence"/>
</dbReference>
<sequence length="64" mass="6836">MSCAVDMCPSAVRPCMFTNVVLRIPIACAVAFMRRAKASSDPEIATPIAWAASLADRIAAARIR</sequence>
<evidence type="ECO:0000313" key="1">
    <source>
        <dbReference type="EMBL" id="KIQ70601.1"/>
    </source>
</evidence>
<dbReference type="EMBL" id="AONG01000005">
    <property type="protein sequence ID" value="KIQ70601.1"/>
    <property type="molecule type" value="Genomic_DNA"/>
</dbReference>
<proteinExistence type="predicted"/>
<protein>
    <submittedName>
        <fullName evidence="1">Uncharacterized protein</fullName>
    </submittedName>
</protein>
<organism evidence="1 2">
    <name type="scientific">Wenxinia marina DSM 24838</name>
    <dbReference type="NCBI Taxonomy" id="1123501"/>
    <lineage>
        <taxon>Bacteria</taxon>
        <taxon>Pseudomonadati</taxon>
        <taxon>Pseudomonadota</taxon>
        <taxon>Alphaproteobacteria</taxon>
        <taxon>Rhodobacterales</taxon>
        <taxon>Roseobacteraceae</taxon>
        <taxon>Wenxinia</taxon>
    </lineage>
</organism>
<gene>
    <name evidence="1" type="ORF">Wenmar_00979</name>
</gene>
<reference evidence="1 2" key="1">
    <citation type="submission" date="2013-01" db="EMBL/GenBank/DDBJ databases">
        <authorList>
            <person name="Fiebig A."/>
            <person name="Goeker M."/>
            <person name="Klenk H.-P.P."/>
        </authorList>
    </citation>
    <scope>NUCLEOTIDE SEQUENCE [LARGE SCALE GENOMIC DNA]</scope>
    <source>
        <strain evidence="1 2">DSM 24838</strain>
    </source>
</reference>
<evidence type="ECO:0000313" key="2">
    <source>
        <dbReference type="Proteomes" id="UP000035100"/>
    </source>
</evidence>
<dbReference type="AlphaFoldDB" id="A0A0D0PGZ0"/>